<dbReference type="RefSeq" id="WP_379564537.1">
    <property type="nucleotide sequence ID" value="NZ_CP085256.1"/>
</dbReference>
<dbReference type="Gene3D" id="3.30.450.40">
    <property type="match status" value="1"/>
</dbReference>
<dbReference type="Proteomes" id="UP001597451">
    <property type="component" value="Unassembled WGS sequence"/>
</dbReference>
<dbReference type="PIRSF" id="PIRSF005485">
    <property type="entry name" value="HrcA"/>
    <property type="match status" value="1"/>
</dbReference>
<keyword evidence="1 5" id="KW-0678">Repressor</keyword>
<name>A0ABW5Q5L8_9BACI</name>
<dbReference type="InterPro" id="IPR021153">
    <property type="entry name" value="HrcA_C"/>
</dbReference>
<evidence type="ECO:0000259" key="6">
    <source>
        <dbReference type="Pfam" id="PF01628"/>
    </source>
</evidence>
<organism evidence="7 8">
    <name type="scientific">Oceanobacillus kapialis</name>
    <dbReference type="NCBI Taxonomy" id="481353"/>
    <lineage>
        <taxon>Bacteria</taxon>
        <taxon>Bacillati</taxon>
        <taxon>Bacillota</taxon>
        <taxon>Bacilli</taxon>
        <taxon>Bacillales</taxon>
        <taxon>Bacillaceae</taxon>
        <taxon>Oceanobacillus</taxon>
    </lineage>
</organism>
<dbReference type="Pfam" id="PF01628">
    <property type="entry name" value="HrcA"/>
    <property type="match status" value="1"/>
</dbReference>
<dbReference type="InterPro" id="IPR023120">
    <property type="entry name" value="WHTH_transcript_rep_HrcA_IDD"/>
</dbReference>
<dbReference type="InterPro" id="IPR029016">
    <property type="entry name" value="GAF-like_dom_sf"/>
</dbReference>
<gene>
    <name evidence="5 7" type="primary">hrcA</name>
    <name evidence="7" type="ORF">ACFSUN_19105</name>
</gene>
<keyword evidence="2 5" id="KW-0805">Transcription regulation</keyword>
<dbReference type="Gene3D" id="3.30.390.60">
    <property type="entry name" value="Heat-inducible transcription repressor hrca homolog, domain 3"/>
    <property type="match status" value="1"/>
</dbReference>
<evidence type="ECO:0000256" key="1">
    <source>
        <dbReference type="ARBA" id="ARBA00022491"/>
    </source>
</evidence>
<evidence type="ECO:0000313" key="7">
    <source>
        <dbReference type="EMBL" id="MFD2630880.1"/>
    </source>
</evidence>
<protein>
    <recommendedName>
        <fullName evidence="5">Heat-inducible transcription repressor HrcA</fullName>
    </recommendedName>
</protein>
<evidence type="ECO:0000256" key="2">
    <source>
        <dbReference type="ARBA" id="ARBA00023015"/>
    </source>
</evidence>
<feature type="domain" description="Heat-inducible transcription repressor HrcA C-terminal" evidence="6">
    <location>
        <begin position="103"/>
        <end position="321"/>
    </location>
</feature>
<dbReference type="NCBIfam" id="TIGR00331">
    <property type="entry name" value="hrcA"/>
    <property type="match status" value="1"/>
</dbReference>
<dbReference type="PANTHER" id="PTHR34824">
    <property type="entry name" value="HEAT-INDUCIBLE TRANSCRIPTION REPRESSOR HRCA"/>
    <property type="match status" value="1"/>
</dbReference>
<dbReference type="InterPro" id="IPR002571">
    <property type="entry name" value="HrcA"/>
</dbReference>
<evidence type="ECO:0000256" key="3">
    <source>
        <dbReference type="ARBA" id="ARBA00023016"/>
    </source>
</evidence>
<evidence type="ECO:0000256" key="5">
    <source>
        <dbReference type="HAMAP-Rule" id="MF_00081"/>
    </source>
</evidence>
<sequence length="343" mass="38899">MLTERQLLILQVIIDDFIESAHPVGSRAISKKEHIPYSAATIRNEMADLEEQGYLEKTHSSSGRVPSEKGYRYYVDHLISPAGKAQDGNVLSHMLKDGFFEFEQIVQMSAEVLSELTNYTSIILGPELFETKLKQVQLITLSANTAVAILVTNTGHVEHRSFSIPAEVNPSDLERMVNILNNRLHDVPILKLQEIFNTEIAEMMKMYVDDFDTSYNYLKAAFLSDHPVKLYIGGKSNILRQPEFNDVDKIRSFFTMMDKEEEIISLLKHTEHGINVTIGKENAVEAIKDFSLITSSYQLGDGQLGTIALLGPMRMEYKKVISLLNIVSNEMTDALYLWYKNNE</sequence>
<reference evidence="8" key="1">
    <citation type="journal article" date="2019" name="Int. J. Syst. Evol. Microbiol.">
        <title>The Global Catalogue of Microorganisms (GCM) 10K type strain sequencing project: providing services to taxonomists for standard genome sequencing and annotation.</title>
        <authorList>
            <consortium name="The Broad Institute Genomics Platform"/>
            <consortium name="The Broad Institute Genome Sequencing Center for Infectious Disease"/>
            <person name="Wu L."/>
            <person name="Ma J."/>
        </authorList>
    </citation>
    <scope>NUCLEOTIDE SEQUENCE [LARGE SCALE GENOMIC DNA]</scope>
    <source>
        <strain evidence="8">TISTR 1858</strain>
    </source>
</reference>
<dbReference type="SUPFAM" id="SSF46785">
    <property type="entry name" value="Winged helix' DNA-binding domain"/>
    <property type="match status" value="1"/>
</dbReference>
<dbReference type="PANTHER" id="PTHR34824:SF1">
    <property type="entry name" value="HEAT-INDUCIBLE TRANSCRIPTION REPRESSOR HRCA"/>
    <property type="match status" value="1"/>
</dbReference>
<dbReference type="SUPFAM" id="SSF55781">
    <property type="entry name" value="GAF domain-like"/>
    <property type="match status" value="1"/>
</dbReference>
<dbReference type="InterPro" id="IPR036390">
    <property type="entry name" value="WH_DNA-bd_sf"/>
</dbReference>
<comment type="function">
    <text evidence="5">Negative regulator of class I heat shock genes (grpE-dnaK-dnaJ and groELS operons). Prevents heat-shock induction of these operons.</text>
</comment>
<accession>A0ABW5Q5L8</accession>
<comment type="caution">
    <text evidence="7">The sequence shown here is derived from an EMBL/GenBank/DDBJ whole genome shotgun (WGS) entry which is preliminary data.</text>
</comment>
<dbReference type="InterPro" id="IPR036388">
    <property type="entry name" value="WH-like_DNA-bd_sf"/>
</dbReference>
<keyword evidence="8" id="KW-1185">Reference proteome</keyword>
<proteinExistence type="inferred from homology"/>
<comment type="similarity">
    <text evidence="5">Belongs to the HrcA family.</text>
</comment>
<evidence type="ECO:0000313" key="8">
    <source>
        <dbReference type="Proteomes" id="UP001597451"/>
    </source>
</evidence>
<dbReference type="EMBL" id="JBHUMX010000045">
    <property type="protein sequence ID" value="MFD2630880.1"/>
    <property type="molecule type" value="Genomic_DNA"/>
</dbReference>
<keyword evidence="4 5" id="KW-0804">Transcription</keyword>
<dbReference type="Gene3D" id="1.10.10.10">
    <property type="entry name" value="Winged helix-like DNA-binding domain superfamily/Winged helix DNA-binding domain"/>
    <property type="match status" value="1"/>
</dbReference>
<keyword evidence="3 5" id="KW-0346">Stress response</keyword>
<evidence type="ECO:0000256" key="4">
    <source>
        <dbReference type="ARBA" id="ARBA00023163"/>
    </source>
</evidence>
<dbReference type="HAMAP" id="MF_00081">
    <property type="entry name" value="HrcA"/>
    <property type="match status" value="1"/>
</dbReference>